<dbReference type="Pfam" id="PF18456">
    <property type="entry name" value="CmlA_N"/>
    <property type="match status" value="1"/>
</dbReference>
<dbReference type="Pfam" id="PF12706">
    <property type="entry name" value="Lactamase_B_2"/>
    <property type="match status" value="1"/>
</dbReference>
<dbReference type="InterPro" id="IPR041141">
    <property type="entry name" value="CmlA_N"/>
</dbReference>
<keyword evidence="4" id="KW-1185">Reference proteome</keyword>
<gene>
    <name evidence="3" type="ORF">F0185_19815</name>
</gene>
<protein>
    <submittedName>
        <fullName evidence="3">MBL fold metallo-hydrolase</fullName>
    </submittedName>
</protein>
<dbReference type="Gene3D" id="3.60.15.10">
    <property type="entry name" value="Ribonuclease Z/Hydroxyacylglutathione hydrolase-like"/>
    <property type="match status" value="1"/>
</dbReference>
<evidence type="ECO:0000313" key="4">
    <source>
        <dbReference type="Proteomes" id="UP000785613"/>
    </source>
</evidence>
<dbReference type="InterPro" id="IPR050114">
    <property type="entry name" value="UPF0173_UPF0282_UlaG_hydrolase"/>
</dbReference>
<evidence type="ECO:0000313" key="3">
    <source>
        <dbReference type="EMBL" id="NHZ35816.1"/>
    </source>
</evidence>
<dbReference type="SUPFAM" id="SSF56281">
    <property type="entry name" value="Metallo-hydrolase/oxidoreductase"/>
    <property type="match status" value="1"/>
</dbReference>
<name>A0ABX0LLT8_9BURK</name>
<organism evidence="3 4">
    <name type="scientific">Massilia rubra</name>
    <dbReference type="NCBI Taxonomy" id="2607910"/>
    <lineage>
        <taxon>Bacteria</taxon>
        <taxon>Pseudomonadati</taxon>
        <taxon>Pseudomonadota</taxon>
        <taxon>Betaproteobacteria</taxon>
        <taxon>Burkholderiales</taxon>
        <taxon>Oxalobacteraceae</taxon>
        <taxon>Telluria group</taxon>
        <taxon>Massilia</taxon>
    </lineage>
</organism>
<dbReference type="PANTHER" id="PTHR43546:SF3">
    <property type="entry name" value="UPF0173 METAL-DEPENDENT HYDROLASE MJ1163"/>
    <property type="match status" value="1"/>
</dbReference>
<accession>A0ABX0LLT8</accession>
<dbReference type="PANTHER" id="PTHR43546">
    <property type="entry name" value="UPF0173 METAL-DEPENDENT HYDROLASE MJ1163-RELATED"/>
    <property type="match status" value="1"/>
</dbReference>
<reference evidence="3 4" key="1">
    <citation type="submission" date="2019-09" db="EMBL/GenBank/DDBJ databases">
        <title>Taxonomy of Antarctic Massilia spp.: description of Massilia rubra sp. nov., Massilia aquatica sp. nov., Massilia mucilaginosa sp. nov., Massilia frigida sp. nov. isolated from streams, lakes and regoliths.</title>
        <authorList>
            <person name="Holochova P."/>
            <person name="Sedlacek I."/>
            <person name="Kralova S."/>
            <person name="Maslanova I."/>
            <person name="Busse H.-J."/>
            <person name="Stankova E."/>
            <person name="Vrbovska V."/>
            <person name="Kovarovic V."/>
            <person name="Bartak M."/>
            <person name="Svec P."/>
            <person name="Pantucek R."/>
        </authorList>
    </citation>
    <scope>NUCLEOTIDE SEQUENCE [LARGE SCALE GENOMIC DNA]</scope>
    <source>
        <strain evidence="3 4">CCM 8692</strain>
    </source>
</reference>
<comment type="caution">
    <text evidence="3">The sequence shown here is derived from an EMBL/GenBank/DDBJ whole genome shotgun (WGS) entry which is preliminary data.</text>
</comment>
<evidence type="ECO:0000259" key="1">
    <source>
        <dbReference type="Pfam" id="PF12706"/>
    </source>
</evidence>
<dbReference type="EMBL" id="VUYU01000013">
    <property type="protein sequence ID" value="NHZ35816.1"/>
    <property type="molecule type" value="Genomic_DNA"/>
</dbReference>
<dbReference type="RefSeq" id="WP_167227336.1">
    <property type="nucleotide sequence ID" value="NZ_VUYU01000013.1"/>
</dbReference>
<dbReference type="InterPro" id="IPR036866">
    <property type="entry name" value="RibonucZ/Hydroxyglut_hydro"/>
</dbReference>
<proteinExistence type="predicted"/>
<feature type="domain" description="Diiron non-heme beta-hydroxylase N-terminal" evidence="2">
    <location>
        <begin position="14"/>
        <end position="244"/>
    </location>
</feature>
<sequence>MNNLQDRPHEPRFYLRADAYSEPLILNWYAWPYLLAPVSCAMHFTGRHYRLMRSFVANSHIHISASKEKSLVGGDFVNCSADQVEQVQALITQLEVDYADFFDVRKSITALNALLEKQQGHSLEKLYGDIPPNLRGYVELIYDMQHHADFRLIEGLLFEGDLYKPAAQSLAFGLLSDEGERPFVLSSPRLPDPHSLHFNTAFANPTIDRLFAARTQGLTHSELRALLAEMPAQGGLDAMALFTEAAPERRGQSRSTPMRIRYLGHAGLLIETDQLCVAIDPVIACRASGGEGGAPSFADLPDRLDYICITHTHMDHMCIETLLELRHKTGQVLVPKNSGGNIADPSMKLMLKSLGFSVQEFDEMEEITVGAMRIKAIPFLGEHADLNVRSKTAWCFTFQDFTVFCGADSSCIDPVLYERIARAVGKIDLLFLGMECVGAPMSWLYGALFTKPVARAINESRRFNGADFASAQRMIDIMRPTEVAIYAMGMEPWFKYFMGTDYDVNTHQIEQSDRLLAYCSAAGIHAERLYGSRQWDLECRATPA</sequence>
<evidence type="ECO:0000259" key="2">
    <source>
        <dbReference type="Pfam" id="PF18456"/>
    </source>
</evidence>
<dbReference type="Proteomes" id="UP000785613">
    <property type="component" value="Unassembled WGS sequence"/>
</dbReference>
<feature type="domain" description="Metallo-beta-lactamase" evidence="1">
    <location>
        <begin position="279"/>
        <end position="435"/>
    </location>
</feature>
<dbReference type="InterPro" id="IPR001279">
    <property type="entry name" value="Metallo-B-lactamas"/>
</dbReference>